<evidence type="ECO:0000313" key="1">
    <source>
        <dbReference type="EnsemblPlants" id="OBART12G01200.1"/>
    </source>
</evidence>
<dbReference type="AlphaFoldDB" id="A0A0D3HQT5"/>
<dbReference type="Gramene" id="OBART12G01200.1">
    <property type="protein sequence ID" value="OBART12G01200.1"/>
    <property type="gene ID" value="OBART12G01200"/>
</dbReference>
<dbReference type="HOGENOM" id="CLU_2458309_0_0_1"/>
<sequence>MLSLRPPSPLPIQTLERDLAAAVVVVVHGSREPTATSHLVPLPPRRPSHPDAMANWRWLNRRRPMAMRCDVCVHFIKAKQSSQHPRSTM</sequence>
<dbReference type="PaxDb" id="65489-OBART12G01200.1"/>
<name>A0A0D3HQT5_9ORYZ</name>
<reference evidence="1" key="2">
    <citation type="submission" date="2015-03" db="UniProtKB">
        <authorList>
            <consortium name="EnsemblPlants"/>
        </authorList>
    </citation>
    <scope>IDENTIFICATION</scope>
</reference>
<dbReference type="EnsemblPlants" id="OBART12G01200.1">
    <property type="protein sequence ID" value="OBART12G01200.1"/>
    <property type="gene ID" value="OBART12G01200"/>
</dbReference>
<organism evidence="1">
    <name type="scientific">Oryza barthii</name>
    <dbReference type="NCBI Taxonomy" id="65489"/>
    <lineage>
        <taxon>Eukaryota</taxon>
        <taxon>Viridiplantae</taxon>
        <taxon>Streptophyta</taxon>
        <taxon>Embryophyta</taxon>
        <taxon>Tracheophyta</taxon>
        <taxon>Spermatophyta</taxon>
        <taxon>Magnoliopsida</taxon>
        <taxon>Liliopsida</taxon>
        <taxon>Poales</taxon>
        <taxon>Poaceae</taxon>
        <taxon>BOP clade</taxon>
        <taxon>Oryzoideae</taxon>
        <taxon>Oryzeae</taxon>
        <taxon>Oryzinae</taxon>
        <taxon>Oryza</taxon>
    </lineage>
</organism>
<reference evidence="1" key="1">
    <citation type="journal article" date="2009" name="Rice">
        <title>De Novo Next Generation Sequencing of Plant Genomes.</title>
        <authorList>
            <person name="Rounsley S."/>
            <person name="Marri P.R."/>
            <person name="Yu Y."/>
            <person name="He R."/>
            <person name="Sisneros N."/>
            <person name="Goicoechea J.L."/>
            <person name="Lee S.J."/>
            <person name="Angelova A."/>
            <person name="Kudrna D."/>
            <person name="Luo M."/>
            <person name="Affourtit J."/>
            <person name="Desany B."/>
            <person name="Knight J."/>
            <person name="Niazi F."/>
            <person name="Egholm M."/>
            <person name="Wing R.A."/>
        </authorList>
    </citation>
    <scope>NUCLEOTIDE SEQUENCE [LARGE SCALE GENOMIC DNA]</scope>
    <source>
        <strain evidence="1">cv. IRGC 105608</strain>
    </source>
</reference>
<proteinExistence type="predicted"/>
<protein>
    <submittedName>
        <fullName evidence="1">Uncharacterized protein</fullName>
    </submittedName>
</protein>
<accession>A0A0D3HQT5</accession>
<dbReference type="Proteomes" id="UP000026960">
    <property type="component" value="Chromosome 12"/>
</dbReference>
<evidence type="ECO:0000313" key="2">
    <source>
        <dbReference type="Proteomes" id="UP000026960"/>
    </source>
</evidence>
<keyword evidence="2" id="KW-1185">Reference proteome</keyword>